<dbReference type="InterPro" id="IPR002589">
    <property type="entry name" value="Macro_dom"/>
</dbReference>
<dbReference type="SUPFAM" id="SSF52949">
    <property type="entry name" value="Macro domain-like"/>
    <property type="match status" value="1"/>
</dbReference>
<keyword evidence="2" id="KW-0378">Hydrolase</keyword>
<dbReference type="InterPro" id="IPR043472">
    <property type="entry name" value="Macro_dom-like"/>
</dbReference>
<dbReference type="AlphaFoldDB" id="A0A9D1MGA6"/>
<name>A0A9D1MGA6_9FIRM</name>
<comment type="caution">
    <text evidence="2">The sequence shown here is derived from an EMBL/GenBank/DDBJ whole genome shotgun (WGS) entry which is preliminary data.</text>
</comment>
<dbReference type="PANTHER" id="PTHR11106">
    <property type="entry name" value="GANGLIOSIDE INDUCED DIFFERENTIATION ASSOCIATED PROTEIN 2-RELATED"/>
    <property type="match status" value="1"/>
</dbReference>
<dbReference type="PANTHER" id="PTHR11106:SF27">
    <property type="entry name" value="MACRO DOMAIN-CONTAINING PROTEIN"/>
    <property type="match status" value="1"/>
</dbReference>
<dbReference type="Pfam" id="PF01661">
    <property type="entry name" value="Macro"/>
    <property type="match status" value="1"/>
</dbReference>
<dbReference type="EMBL" id="DVMZ01000156">
    <property type="protein sequence ID" value="HIU59609.1"/>
    <property type="molecule type" value="Genomic_DNA"/>
</dbReference>
<evidence type="ECO:0000259" key="1">
    <source>
        <dbReference type="PROSITE" id="PS51154"/>
    </source>
</evidence>
<organism evidence="2 3">
    <name type="scientific">Candidatus Scatosoma pullistercoris</name>
    <dbReference type="NCBI Taxonomy" id="2840934"/>
    <lineage>
        <taxon>Bacteria</taxon>
        <taxon>Bacillati</taxon>
        <taxon>Bacillota</taxon>
        <taxon>Clostridia</taxon>
        <taxon>Candidatus Scatosoma</taxon>
    </lineage>
</organism>
<protein>
    <submittedName>
        <fullName evidence="2">Protein-ADP-ribose hydrolase</fullName>
    </submittedName>
</protein>
<dbReference type="GO" id="GO:0016787">
    <property type="term" value="F:hydrolase activity"/>
    <property type="evidence" value="ECO:0007669"/>
    <property type="project" value="UniProtKB-KW"/>
</dbReference>
<dbReference type="SMART" id="SM00506">
    <property type="entry name" value="A1pp"/>
    <property type="match status" value="1"/>
</dbReference>
<gene>
    <name evidence="2" type="ORF">IAC57_05835</name>
</gene>
<dbReference type="CDD" id="cd02908">
    <property type="entry name" value="Macro_OAADPr_deacetylase"/>
    <property type="match status" value="1"/>
</dbReference>
<feature type="domain" description="Macro" evidence="1">
    <location>
        <begin position="97"/>
        <end position="286"/>
    </location>
</feature>
<dbReference type="Proteomes" id="UP000824081">
    <property type="component" value="Unassembled WGS sequence"/>
</dbReference>
<dbReference type="NCBIfam" id="NF003163">
    <property type="entry name" value="PRK04143.1"/>
    <property type="match status" value="1"/>
</dbReference>
<proteinExistence type="predicted"/>
<accession>A0A9D1MGA6</accession>
<dbReference type="Gene3D" id="3.40.220.10">
    <property type="entry name" value="Leucine Aminopeptidase, subunit E, domain 1"/>
    <property type="match status" value="1"/>
</dbReference>
<dbReference type="PROSITE" id="PS51154">
    <property type="entry name" value="MACRO"/>
    <property type="match status" value="1"/>
</dbReference>
<evidence type="ECO:0000313" key="3">
    <source>
        <dbReference type="Proteomes" id="UP000824081"/>
    </source>
</evidence>
<reference evidence="2" key="1">
    <citation type="submission" date="2020-10" db="EMBL/GenBank/DDBJ databases">
        <authorList>
            <person name="Gilroy R."/>
        </authorList>
    </citation>
    <scope>NUCLEOTIDE SEQUENCE</scope>
    <source>
        <strain evidence="2">11687</strain>
    </source>
</reference>
<reference evidence="2" key="2">
    <citation type="journal article" date="2021" name="PeerJ">
        <title>Extensive microbial diversity within the chicken gut microbiome revealed by metagenomics and culture.</title>
        <authorList>
            <person name="Gilroy R."/>
            <person name="Ravi A."/>
            <person name="Getino M."/>
            <person name="Pursley I."/>
            <person name="Horton D.L."/>
            <person name="Alikhan N.F."/>
            <person name="Baker D."/>
            <person name="Gharbi K."/>
            <person name="Hall N."/>
            <person name="Watson M."/>
            <person name="Adriaenssens E.M."/>
            <person name="Foster-Nyarko E."/>
            <person name="Jarju S."/>
            <person name="Secka A."/>
            <person name="Antonio M."/>
            <person name="Oren A."/>
            <person name="Chaudhuri R.R."/>
            <person name="La Ragione R."/>
            <person name="Hildebrand F."/>
            <person name="Pallen M.J."/>
        </authorList>
    </citation>
    <scope>NUCLEOTIDE SEQUENCE</scope>
    <source>
        <strain evidence="2">11687</strain>
    </source>
</reference>
<evidence type="ECO:0000313" key="2">
    <source>
        <dbReference type="EMBL" id="HIU59609.1"/>
    </source>
</evidence>
<sequence length="286" mass="32017">MNGFHMLMPEEYRALISLVPHEHGAPAADEEECSRLCDELLDFLLQERGMIAAFNLPYPEKRKLIRRYENTRPAAPLPEHFLAAQDKLFWTETLRRGVVDVSSFAEREGIALYRGDITRLNADAIVNSASEALTGCSIPLHDCVDNIIHSRAGAQMRNDCAAIIRAQGCHERPGNAKVTSAYNLPCRYVLHTVGPRVEQRAGEEERALLKSCYQSCLSLAQSLGLKSVAFCCISTGVFNFPAEEAAEIAVGTARQWRMKNGSDMKIIFDVFTEEEEAIYSEILRFM</sequence>